<dbReference type="AlphaFoldDB" id="A0A8J6BGZ1"/>
<sequence>MVSAVQVSTPKHSYTAALNKKAKRLTTIQATGMSRLSRLDPSLVHKVRGASAADLCIKGNCNPLWFQ</sequence>
<comment type="caution">
    <text evidence="1">The sequence shown here is derived from an EMBL/GenBank/DDBJ whole genome shotgun (WGS) entry which is preliminary data.</text>
</comment>
<gene>
    <name evidence="1" type="ORF">GDO78_021839</name>
</gene>
<protein>
    <submittedName>
        <fullName evidence="1">Uncharacterized protein</fullName>
    </submittedName>
</protein>
<evidence type="ECO:0000313" key="2">
    <source>
        <dbReference type="Proteomes" id="UP000770717"/>
    </source>
</evidence>
<name>A0A8J6BGZ1_ELECQ</name>
<organism evidence="1 2">
    <name type="scientific">Eleutherodactylus coqui</name>
    <name type="common">Puerto Rican coqui</name>
    <dbReference type="NCBI Taxonomy" id="57060"/>
    <lineage>
        <taxon>Eukaryota</taxon>
        <taxon>Metazoa</taxon>
        <taxon>Chordata</taxon>
        <taxon>Craniata</taxon>
        <taxon>Vertebrata</taxon>
        <taxon>Euteleostomi</taxon>
        <taxon>Amphibia</taxon>
        <taxon>Batrachia</taxon>
        <taxon>Anura</taxon>
        <taxon>Neobatrachia</taxon>
        <taxon>Hyloidea</taxon>
        <taxon>Eleutherodactylidae</taxon>
        <taxon>Eleutherodactylinae</taxon>
        <taxon>Eleutherodactylus</taxon>
        <taxon>Eleutherodactylus</taxon>
    </lineage>
</organism>
<reference evidence="1" key="1">
    <citation type="thesis" date="2020" institute="ProQuest LLC" country="789 East Eisenhower Parkway, Ann Arbor, MI, USA">
        <title>Comparative Genomics and Chromosome Evolution.</title>
        <authorList>
            <person name="Mudd A.B."/>
        </authorList>
    </citation>
    <scope>NUCLEOTIDE SEQUENCE</scope>
    <source>
        <strain evidence="1">HN-11 Male</strain>
        <tissue evidence="1">Kidney and liver</tissue>
    </source>
</reference>
<proteinExistence type="predicted"/>
<evidence type="ECO:0000313" key="1">
    <source>
        <dbReference type="EMBL" id="KAG9463400.1"/>
    </source>
</evidence>
<keyword evidence="2" id="KW-1185">Reference proteome</keyword>
<dbReference type="EMBL" id="WNTK01007016">
    <property type="protein sequence ID" value="KAG9463400.1"/>
    <property type="molecule type" value="Genomic_DNA"/>
</dbReference>
<accession>A0A8J6BGZ1</accession>
<dbReference type="Proteomes" id="UP000770717">
    <property type="component" value="Unassembled WGS sequence"/>
</dbReference>